<dbReference type="PANTHER" id="PTHR13040">
    <property type="entry name" value="AUTOPHAGY PROTEIN 5"/>
    <property type="match status" value="1"/>
</dbReference>
<dbReference type="Pfam" id="PF20638">
    <property type="entry name" value="ATG5_UblA"/>
    <property type="match status" value="1"/>
</dbReference>
<dbReference type="InterPro" id="IPR042527">
    <property type="entry name" value="Atg5_UblA_dom_sf"/>
</dbReference>
<dbReference type="Gene3D" id="1.10.246.190">
    <property type="entry name" value="Autophagy protein Apg5, helix rich domain"/>
    <property type="match status" value="1"/>
</dbReference>
<feature type="non-terminal residue" evidence="10">
    <location>
        <position position="286"/>
    </location>
</feature>
<dbReference type="InterPro" id="IPR048939">
    <property type="entry name" value="ATG5_UblA"/>
</dbReference>
<evidence type="ECO:0000256" key="1">
    <source>
        <dbReference type="ARBA" id="ARBA00004623"/>
    </source>
</evidence>
<dbReference type="Pfam" id="PF20637">
    <property type="entry name" value="ATG5_HBR"/>
    <property type="match status" value="1"/>
</dbReference>
<dbReference type="PANTHER" id="PTHR13040:SF2">
    <property type="entry name" value="AUTOPHAGY PROTEIN 5"/>
    <property type="match status" value="1"/>
</dbReference>
<comment type="similarity">
    <text evidence="2 6">Belongs to the ATG5 family.</text>
</comment>
<dbReference type="Pfam" id="PF04106">
    <property type="entry name" value="ATG5_UblB"/>
    <property type="match status" value="1"/>
</dbReference>
<evidence type="ECO:0000256" key="3">
    <source>
        <dbReference type="ARBA" id="ARBA00022499"/>
    </source>
</evidence>
<keyword evidence="6" id="KW-0813">Transport</keyword>
<dbReference type="AlphaFoldDB" id="A0A9N9KLN9"/>
<dbReference type="EMBL" id="CAJVRL010000025">
    <property type="protein sequence ID" value="CAG8950005.1"/>
    <property type="molecule type" value="Genomic_DNA"/>
</dbReference>
<dbReference type="GO" id="GO:0019776">
    <property type="term" value="F:Atg8-family ligase activity"/>
    <property type="evidence" value="ECO:0007669"/>
    <property type="project" value="TreeGrafter"/>
</dbReference>
<organism evidence="10 11">
    <name type="scientific">Hymenoscyphus fraxineus</name>
    <dbReference type="NCBI Taxonomy" id="746836"/>
    <lineage>
        <taxon>Eukaryota</taxon>
        <taxon>Fungi</taxon>
        <taxon>Dikarya</taxon>
        <taxon>Ascomycota</taxon>
        <taxon>Pezizomycotina</taxon>
        <taxon>Leotiomycetes</taxon>
        <taxon>Helotiales</taxon>
        <taxon>Helotiaceae</taxon>
        <taxon>Hymenoscyphus</taxon>
    </lineage>
</organism>
<protein>
    <recommendedName>
        <fullName evidence="6">Autophagy protein 5</fullName>
    </recommendedName>
</protein>
<dbReference type="Proteomes" id="UP000696280">
    <property type="component" value="Unassembled WGS sequence"/>
</dbReference>
<gene>
    <name evidence="10" type="ORF">HYFRA_00004338</name>
</gene>
<keyword evidence="6" id="KW-0472">Membrane</keyword>
<dbReference type="GO" id="GO:0034045">
    <property type="term" value="C:phagophore assembly site membrane"/>
    <property type="evidence" value="ECO:0007669"/>
    <property type="project" value="UniProtKB-SubCell"/>
</dbReference>
<evidence type="ECO:0000256" key="2">
    <source>
        <dbReference type="ARBA" id="ARBA00006910"/>
    </source>
</evidence>
<dbReference type="OrthoDB" id="272162at2759"/>
<dbReference type="InterPro" id="IPR007239">
    <property type="entry name" value="Atg5"/>
</dbReference>
<dbReference type="GO" id="GO:0034727">
    <property type="term" value="P:piecemeal microautophagy of the nucleus"/>
    <property type="evidence" value="ECO:0007669"/>
    <property type="project" value="TreeGrafter"/>
</dbReference>
<evidence type="ECO:0000256" key="6">
    <source>
        <dbReference type="RuleBase" id="RU361202"/>
    </source>
</evidence>
<keyword evidence="3 6" id="KW-1017">Isopeptide bond</keyword>
<dbReference type="InterPro" id="IPR048318">
    <property type="entry name" value="ATG5_UblB"/>
</dbReference>
<dbReference type="GO" id="GO:0034274">
    <property type="term" value="C:Atg12-Atg5-Atg16 complex"/>
    <property type="evidence" value="ECO:0007669"/>
    <property type="project" value="TreeGrafter"/>
</dbReference>
<dbReference type="InterPro" id="IPR048940">
    <property type="entry name" value="ATG5_HBR"/>
</dbReference>
<dbReference type="GO" id="GO:0044233">
    <property type="term" value="C:mitochondria-associated endoplasmic reticulum membrane contact site"/>
    <property type="evidence" value="ECO:0007669"/>
    <property type="project" value="TreeGrafter"/>
</dbReference>
<comment type="function">
    <text evidence="6">Involved in cytoplasm to vacuole transport (Cvt) and autophagic vesicle formation.</text>
</comment>
<comment type="subunit">
    <text evidence="6">Conjugated with ATG12.</text>
</comment>
<feature type="domain" description="Autophagy protein ATG5 UblA" evidence="9">
    <location>
        <begin position="36"/>
        <end position="111"/>
    </location>
</feature>
<dbReference type="InterPro" id="IPR042526">
    <property type="entry name" value="Atg5_HR"/>
</dbReference>
<dbReference type="GO" id="GO:0000422">
    <property type="term" value="P:autophagy of mitochondrion"/>
    <property type="evidence" value="ECO:0007669"/>
    <property type="project" value="TreeGrafter"/>
</dbReference>
<name>A0A9N9KLN9_9HELO</name>
<evidence type="ECO:0000259" key="7">
    <source>
        <dbReference type="Pfam" id="PF04106"/>
    </source>
</evidence>
<evidence type="ECO:0000313" key="11">
    <source>
        <dbReference type="Proteomes" id="UP000696280"/>
    </source>
</evidence>
<dbReference type="GO" id="GO:0006995">
    <property type="term" value="P:cellular response to nitrogen starvation"/>
    <property type="evidence" value="ECO:0007669"/>
    <property type="project" value="TreeGrafter"/>
</dbReference>
<sequence>QLSTSSHLLYKNHAQTTRSIKAPHNHYHETTMQSLIWSSTIPLHISHPSSPIPYLINIPRVSYLPLLLPRLTTFFGPVCSSFSYEGILLKNLPVGLLADLYAPELPWRVVVEGGLEFDMHDTFMNSVKEADFIRYGTAKGIMSMSKENSTTLWNSVVDNDYQTFHRISSILLNPSIPLKHIPLRIYVPSTPSKSSPSDSHPAPLASFKIIQTLLPPRTPNREVQTLGMALNSLLPTLFPSRRDPILAEAVLHGASVPFRAPLEELMREAAYADGWVSLCVVMVDAV</sequence>
<dbReference type="Gene3D" id="3.10.20.90">
    <property type="entry name" value="Phosphatidylinositol 3-kinase Catalytic Subunit, Chain A, domain 1"/>
    <property type="match status" value="1"/>
</dbReference>
<comment type="caution">
    <text evidence="10">The sequence shown here is derived from an EMBL/GenBank/DDBJ whole genome shotgun (WGS) entry which is preliminary data.</text>
</comment>
<keyword evidence="5 6" id="KW-0072">Autophagy</keyword>
<dbReference type="Gene3D" id="3.10.20.620">
    <property type="match status" value="1"/>
</dbReference>
<dbReference type="GO" id="GO:0005776">
    <property type="term" value="C:autophagosome"/>
    <property type="evidence" value="ECO:0007669"/>
    <property type="project" value="TreeGrafter"/>
</dbReference>
<dbReference type="GO" id="GO:0061908">
    <property type="term" value="C:phagophore"/>
    <property type="evidence" value="ECO:0007669"/>
    <property type="project" value="TreeGrafter"/>
</dbReference>
<evidence type="ECO:0000259" key="8">
    <source>
        <dbReference type="Pfam" id="PF20637"/>
    </source>
</evidence>
<keyword evidence="11" id="KW-1185">Reference proteome</keyword>
<accession>A0A9N9KLN9</accession>
<reference evidence="10" key="1">
    <citation type="submission" date="2021-07" db="EMBL/GenBank/DDBJ databases">
        <authorList>
            <person name="Durling M."/>
        </authorList>
    </citation>
    <scope>NUCLEOTIDE SEQUENCE</scope>
</reference>
<comment type="subcellular location">
    <subcellularLocation>
        <location evidence="1 6">Preautophagosomal structure membrane</location>
        <topology evidence="1 6">Peripheral membrane protein</topology>
    </subcellularLocation>
</comment>
<proteinExistence type="inferred from homology"/>
<feature type="domain" description="Autophagy protein ATG5 alpha-helical bundle region" evidence="8">
    <location>
        <begin position="118"/>
        <end position="173"/>
    </location>
</feature>
<evidence type="ECO:0000256" key="5">
    <source>
        <dbReference type="ARBA" id="ARBA00023006"/>
    </source>
</evidence>
<evidence type="ECO:0000256" key="4">
    <source>
        <dbReference type="ARBA" id="ARBA00022843"/>
    </source>
</evidence>
<evidence type="ECO:0000313" key="10">
    <source>
        <dbReference type="EMBL" id="CAG8950005.1"/>
    </source>
</evidence>
<evidence type="ECO:0000259" key="9">
    <source>
        <dbReference type="Pfam" id="PF20638"/>
    </source>
</evidence>
<keyword evidence="4 6" id="KW-0832">Ubl conjugation</keyword>
<feature type="domain" description="Autophagy protein ATG5 UblB" evidence="7">
    <location>
        <begin position="180"/>
        <end position="280"/>
    </location>
</feature>